<reference evidence="2" key="1">
    <citation type="submission" date="2022-08" db="EMBL/GenBank/DDBJ databases">
        <authorList>
            <person name="Kallberg Y."/>
            <person name="Tangrot J."/>
            <person name="Rosling A."/>
        </authorList>
    </citation>
    <scope>NUCLEOTIDE SEQUENCE</scope>
    <source>
        <strain evidence="2">Wild A</strain>
    </source>
</reference>
<dbReference type="AlphaFoldDB" id="A0A9W4SHN4"/>
<comment type="caution">
    <text evidence="2">The sequence shown here is derived from an EMBL/GenBank/DDBJ whole genome shotgun (WGS) entry which is preliminary data.</text>
</comment>
<organism evidence="2 3">
    <name type="scientific">Funneliformis geosporum</name>
    <dbReference type="NCBI Taxonomy" id="1117311"/>
    <lineage>
        <taxon>Eukaryota</taxon>
        <taxon>Fungi</taxon>
        <taxon>Fungi incertae sedis</taxon>
        <taxon>Mucoromycota</taxon>
        <taxon>Glomeromycotina</taxon>
        <taxon>Glomeromycetes</taxon>
        <taxon>Glomerales</taxon>
        <taxon>Glomeraceae</taxon>
        <taxon>Funneliformis</taxon>
    </lineage>
</organism>
<evidence type="ECO:0000313" key="3">
    <source>
        <dbReference type="Proteomes" id="UP001153678"/>
    </source>
</evidence>
<proteinExistence type="predicted"/>
<sequence length="67" mass="7641">MTNLRGFHQQDSDESSNPMKVDTLQEPAPSFKMIDNNEKLQEFTQSRGSRGLSFVSYCKADIVQDNE</sequence>
<name>A0A9W4SHN4_9GLOM</name>
<keyword evidence="3" id="KW-1185">Reference proteome</keyword>
<accession>A0A9W4SHN4</accession>
<evidence type="ECO:0000313" key="2">
    <source>
        <dbReference type="EMBL" id="CAI2169825.1"/>
    </source>
</evidence>
<protein>
    <submittedName>
        <fullName evidence="2">18647_t:CDS:1</fullName>
    </submittedName>
</protein>
<evidence type="ECO:0000256" key="1">
    <source>
        <dbReference type="SAM" id="MobiDB-lite"/>
    </source>
</evidence>
<dbReference type="EMBL" id="CAMKVN010000629">
    <property type="protein sequence ID" value="CAI2169825.1"/>
    <property type="molecule type" value="Genomic_DNA"/>
</dbReference>
<dbReference type="Proteomes" id="UP001153678">
    <property type="component" value="Unassembled WGS sequence"/>
</dbReference>
<gene>
    <name evidence="2" type="ORF">FWILDA_LOCUS4275</name>
</gene>
<feature type="region of interest" description="Disordered" evidence="1">
    <location>
        <begin position="1"/>
        <end position="34"/>
    </location>
</feature>